<dbReference type="OrthoDB" id="5394411at2759"/>
<reference evidence="2 3" key="1">
    <citation type="journal article" date="2009" name="Nature">
        <title>Evolution of pathogenicity and sexual reproduction in eight Candida genomes.</title>
        <authorList>
            <person name="Butler G."/>
            <person name="Rasmussen M.D."/>
            <person name="Lin M.F."/>
            <person name="Santos M.A."/>
            <person name="Sakthikumar S."/>
            <person name="Munro C.A."/>
            <person name="Rheinbay E."/>
            <person name="Grabherr M."/>
            <person name="Forche A."/>
            <person name="Reedy J.L."/>
            <person name="Agrafioti I."/>
            <person name="Arnaud M.B."/>
            <person name="Bates S."/>
            <person name="Brown A.J."/>
            <person name="Brunke S."/>
            <person name="Costanzo M.C."/>
            <person name="Fitzpatrick D.A."/>
            <person name="de Groot P.W."/>
            <person name="Harris D."/>
            <person name="Hoyer L.L."/>
            <person name="Hube B."/>
            <person name="Klis F.M."/>
            <person name="Kodira C."/>
            <person name="Lennard N."/>
            <person name="Logue M.E."/>
            <person name="Martin R."/>
            <person name="Neiman A.M."/>
            <person name="Nikolaou E."/>
            <person name="Quail M.A."/>
            <person name="Quinn J."/>
            <person name="Santos M.C."/>
            <person name="Schmitzberger F.F."/>
            <person name="Sherlock G."/>
            <person name="Shah P."/>
            <person name="Silverstein K.A."/>
            <person name="Skrzypek M.S."/>
            <person name="Soll D."/>
            <person name="Staggs R."/>
            <person name="Stansfield I."/>
            <person name="Stumpf M.P."/>
            <person name="Sudbery P.E."/>
            <person name="Srikantha T."/>
            <person name="Zeng Q."/>
            <person name="Berman J."/>
            <person name="Berriman M."/>
            <person name="Heitman J."/>
            <person name="Gow N.A."/>
            <person name="Lorenz M.C."/>
            <person name="Birren B.W."/>
            <person name="Kellis M."/>
            <person name="Cuomo C.A."/>
        </authorList>
    </citation>
    <scope>NUCLEOTIDE SEQUENCE [LARGE SCALE GENOMIC DNA]</scope>
    <source>
        <strain evidence="3">ATCC 11503 / BCRC 21390 / CBS 2605 / JCM 1781 / NBRC 1676 / NRRL YB-4239</strain>
    </source>
</reference>
<name>A5E6H0_LODEL</name>
<sequence>MVQFNYQAPWVPVLNNCIDNELAATDNKPPFTTFQIATIDSKTGYPNSRTVIFRGWLFNNKSSNVITFTTDKRMDKYQELLQNDKVEAVFWFSNIRKQIRFRGRARILDDEHHPNIDIKHMKEEINGNLASHQSSTSLSTQSTQKQPIKTPLLSPTYAANNTAQEEFDAADFVPPTDEEWDQELQRYWDGLSKPMKTSFRKPAPKSPMTEENQKLISKIQRGVDGKKSDDGLKNFAVVGIFVNYVDYFEQDKDKRFIYELEEENQHQWTETEVCP</sequence>
<dbReference type="KEGG" id="lel:PVL30_005340"/>
<protein>
    <recommendedName>
        <fullName evidence="1">Pyridoxamine 5'-phosphate oxidase Alr4036 family FMN-binding domain-containing protein</fullName>
    </recommendedName>
</protein>
<evidence type="ECO:0000259" key="1">
    <source>
        <dbReference type="Pfam" id="PF12766"/>
    </source>
</evidence>
<accession>A5E6H0</accession>
<dbReference type="SUPFAM" id="SSF50475">
    <property type="entry name" value="FMN-binding split barrel"/>
    <property type="match status" value="1"/>
</dbReference>
<dbReference type="PANTHER" id="PTHR28243:SF1">
    <property type="entry name" value="PYRIDOXAMINE 5'-PHOSPHATE OXIDASE ALR4036 FAMILY FMN-BINDING DOMAIN-CONTAINING PROTEIN"/>
    <property type="match status" value="1"/>
</dbReference>
<dbReference type="GeneID" id="5230774"/>
<gene>
    <name evidence="2" type="ORF">LELG_05209</name>
</gene>
<dbReference type="PANTHER" id="PTHR28243">
    <property type="entry name" value="AGL049CP"/>
    <property type="match status" value="1"/>
</dbReference>
<organism evidence="2 3">
    <name type="scientific">Lodderomyces elongisporus (strain ATCC 11503 / CBS 2605 / JCM 1781 / NBRC 1676 / NRRL YB-4239)</name>
    <name type="common">Yeast</name>
    <name type="synonym">Saccharomyces elongisporus</name>
    <dbReference type="NCBI Taxonomy" id="379508"/>
    <lineage>
        <taxon>Eukaryota</taxon>
        <taxon>Fungi</taxon>
        <taxon>Dikarya</taxon>
        <taxon>Ascomycota</taxon>
        <taxon>Saccharomycotina</taxon>
        <taxon>Pichiomycetes</taxon>
        <taxon>Debaryomycetaceae</taxon>
        <taxon>Candida/Lodderomyces clade</taxon>
        <taxon>Lodderomyces</taxon>
    </lineage>
</organism>
<proteinExistence type="predicted"/>
<dbReference type="InParanoid" id="A5E6H0"/>
<dbReference type="OMA" id="IHQMAPW"/>
<dbReference type="AlphaFoldDB" id="A5E6H0"/>
<dbReference type="FunCoup" id="A5E6H0">
    <property type="interactions" value="160"/>
</dbReference>
<dbReference type="VEuPathDB" id="FungiDB:LELG_05209"/>
<dbReference type="InterPro" id="IPR012349">
    <property type="entry name" value="Split_barrel_FMN-bd"/>
</dbReference>
<dbReference type="Gene3D" id="2.30.110.10">
    <property type="entry name" value="Electron Transport, Fmn-binding Protein, Chain A"/>
    <property type="match status" value="1"/>
</dbReference>
<dbReference type="HOGENOM" id="CLU_058669_1_0_1"/>
<feature type="domain" description="Pyridoxamine 5'-phosphate oxidase Alr4036 family FMN-binding" evidence="1">
    <location>
        <begin position="8"/>
        <end position="108"/>
    </location>
</feature>
<dbReference type="eggNOG" id="KOG4558">
    <property type="taxonomic scope" value="Eukaryota"/>
</dbReference>
<dbReference type="Proteomes" id="UP000001996">
    <property type="component" value="Unassembled WGS sequence"/>
</dbReference>
<evidence type="ECO:0000313" key="3">
    <source>
        <dbReference type="Proteomes" id="UP000001996"/>
    </source>
</evidence>
<dbReference type="STRING" id="379508.A5E6H0"/>
<dbReference type="Pfam" id="PF12766">
    <property type="entry name" value="Pyridox_oxase_2"/>
    <property type="match status" value="1"/>
</dbReference>
<dbReference type="InterPro" id="IPR024624">
    <property type="entry name" value="Pyridox_Oxase_Alr4036_FMN-bd"/>
</dbReference>
<evidence type="ECO:0000313" key="2">
    <source>
        <dbReference type="EMBL" id="EDK47028.1"/>
    </source>
</evidence>
<dbReference type="GO" id="GO:0010181">
    <property type="term" value="F:FMN binding"/>
    <property type="evidence" value="ECO:0007669"/>
    <property type="project" value="InterPro"/>
</dbReference>
<keyword evidence="3" id="KW-1185">Reference proteome</keyword>
<dbReference type="EMBL" id="CH981531">
    <property type="protein sequence ID" value="EDK47028.1"/>
    <property type="molecule type" value="Genomic_DNA"/>
</dbReference>